<dbReference type="InterPro" id="IPR039422">
    <property type="entry name" value="MarR/SlyA-like"/>
</dbReference>
<gene>
    <name evidence="3" type="ORF">NUM_15900</name>
</gene>
<dbReference type="SMART" id="SM00347">
    <property type="entry name" value="HTH_MARR"/>
    <property type="match status" value="1"/>
</dbReference>
<accession>A0A8J4A7A5</accession>
<protein>
    <recommendedName>
        <fullName evidence="2">HTH marR-type domain-containing protein</fullName>
    </recommendedName>
</protein>
<evidence type="ECO:0000259" key="2">
    <source>
        <dbReference type="PROSITE" id="PS50995"/>
    </source>
</evidence>
<organism evidence="3 4">
    <name type="scientific">Actinocatenispora comari</name>
    <dbReference type="NCBI Taxonomy" id="2807577"/>
    <lineage>
        <taxon>Bacteria</taxon>
        <taxon>Bacillati</taxon>
        <taxon>Actinomycetota</taxon>
        <taxon>Actinomycetes</taxon>
        <taxon>Micromonosporales</taxon>
        <taxon>Micromonosporaceae</taxon>
        <taxon>Actinocatenispora</taxon>
    </lineage>
</organism>
<evidence type="ECO:0000313" key="4">
    <source>
        <dbReference type="Proteomes" id="UP000614996"/>
    </source>
</evidence>
<evidence type="ECO:0000313" key="3">
    <source>
        <dbReference type="EMBL" id="GIL26336.1"/>
    </source>
</evidence>
<dbReference type="AlphaFoldDB" id="A0A8J4A7A5"/>
<dbReference type="InterPro" id="IPR036390">
    <property type="entry name" value="WH_DNA-bd_sf"/>
</dbReference>
<dbReference type="Proteomes" id="UP000614996">
    <property type="component" value="Unassembled WGS sequence"/>
</dbReference>
<dbReference type="PROSITE" id="PS50995">
    <property type="entry name" value="HTH_MARR_2"/>
    <property type="match status" value="1"/>
</dbReference>
<keyword evidence="4" id="KW-1185">Reference proteome</keyword>
<comment type="caution">
    <text evidence="3">The sequence shown here is derived from an EMBL/GenBank/DDBJ whole genome shotgun (WGS) entry which is preliminary data.</text>
</comment>
<dbReference type="SUPFAM" id="SSF46785">
    <property type="entry name" value="Winged helix' DNA-binding domain"/>
    <property type="match status" value="1"/>
</dbReference>
<feature type="region of interest" description="Disordered" evidence="1">
    <location>
        <begin position="143"/>
        <end position="195"/>
    </location>
</feature>
<dbReference type="InterPro" id="IPR000835">
    <property type="entry name" value="HTH_MarR-typ"/>
</dbReference>
<feature type="compositionally biased region" description="Basic and acidic residues" evidence="1">
    <location>
        <begin position="145"/>
        <end position="170"/>
    </location>
</feature>
<reference evidence="4" key="1">
    <citation type="journal article" date="2021" name="Int. J. Syst. Evol. Microbiol.">
        <title>Actinocatenispora comari sp. nov., an endophytic actinomycete isolated from aerial parts of Comarum salesowianum.</title>
        <authorList>
            <person name="Oyunbileg N."/>
            <person name="Iizaka Y."/>
            <person name="Hamada M."/>
            <person name="Davaapurev B.O."/>
            <person name="Fukumoto A."/>
            <person name="Tsetseg B."/>
            <person name="Kato F."/>
            <person name="Tamura T."/>
            <person name="Batkhuu J."/>
            <person name="Anzai Y."/>
        </authorList>
    </citation>
    <scope>NUCLEOTIDE SEQUENCE [LARGE SCALE GENOMIC DNA]</scope>
    <source>
        <strain evidence="4">NUM-2625</strain>
    </source>
</reference>
<dbReference type="PANTHER" id="PTHR33164">
    <property type="entry name" value="TRANSCRIPTIONAL REGULATOR, MARR FAMILY"/>
    <property type="match status" value="1"/>
</dbReference>
<proteinExistence type="predicted"/>
<dbReference type="InterPro" id="IPR036388">
    <property type="entry name" value="WH-like_DNA-bd_sf"/>
</dbReference>
<dbReference type="EMBL" id="BOPO01000021">
    <property type="protein sequence ID" value="GIL26336.1"/>
    <property type="molecule type" value="Genomic_DNA"/>
</dbReference>
<dbReference type="PANTHER" id="PTHR33164:SF43">
    <property type="entry name" value="HTH-TYPE TRANSCRIPTIONAL REPRESSOR YETL"/>
    <property type="match status" value="1"/>
</dbReference>
<name>A0A8J4A7A5_9ACTN</name>
<dbReference type="RefSeq" id="WP_207124104.1">
    <property type="nucleotide sequence ID" value="NZ_BOPO01000021.1"/>
</dbReference>
<sequence>MATGDELIGRILADGQRLQQAAARLRPSPLLDLNLTMQQLKVLIALARGASSGQALTDVLGVRLATVTGIVDRLAAQHLVSRREDPSDRRVRLIELTTAGRRLLDRLNEAGEFATRRLLERLDTEGLRTVAAAIRLLCEAAEGEATDREPATRADREHATGAGPDPEHTAADPASDRAPGTGAGARPRSGTAATG</sequence>
<dbReference type="Gene3D" id="1.10.10.10">
    <property type="entry name" value="Winged helix-like DNA-binding domain superfamily/Winged helix DNA-binding domain"/>
    <property type="match status" value="1"/>
</dbReference>
<feature type="domain" description="HTH marR-type" evidence="2">
    <location>
        <begin position="4"/>
        <end position="142"/>
    </location>
</feature>
<dbReference type="GO" id="GO:0006950">
    <property type="term" value="P:response to stress"/>
    <property type="evidence" value="ECO:0007669"/>
    <property type="project" value="TreeGrafter"/>
</dbReference>
<dbReference type="Pfam" id="PF01047">
    <property type="entry name" value="MarR"/>
    <property type="match status" value="1"/>
</dbReference>
<evidence type="ECO:0000256" key="1">
    <source>
        <dbReference type="SAM" id="MobiDB-lite"/>
    </source>
</evidence>
<dbReference type="GO" id="GO:0003700">
    <property type="term" value="F:DNA-binding transcription factor activity"/>
    <property type="evidence" value="ECO:0007669"/>
    <property type="project" value="InterPro"/>
</dbReference>